<dbReference type="AlphaFoldDB" id="A0A7H0FVK2"/>
<dbReference type="EMBL" id="CP060820">
    <property type="protein sequence ID" value="QNP40068.1"/>
    <property type="molecule type" value="Genomic_DNA"/>
</dbReference>
<protein>
    <submittedName>
        <fullName evidence="1">Uncharacterized protein</fullName>
    </submittedName>
</protein>
<gene>
    <name evidence="1" type="ORF">H8B22_11245</name>
</gene>
<accession>A0A7H0FVK2</accession>
<dbReference type="Proteomes" id="UP000516018">
    <property type="component" value="Chromosome"/>
</dbReference>
<name>A0A7H0FVK2_9GAMM</name>
<dbReference type="RefSeq" id="WP_187711511.1">
    <property type="nucleotide sequence ID" value="NZ_CP060820.1"/>
</dbReference>
<dbReference type="KEGG" id="lsx:H8B22_11245"/>
<organism evidence="1 2">
    <name type="scientific">Agrilutibacter terrestris</name>
    <dbReference type="NCBI Taxonomy" id="2865112"/>
    <lineage>
        <taxon>Bacteria</taxon>
        <taxon>Pseudomonadati</taxon>
        <taxon>Pseudomonadota</taxon>
        <taxon>Gammaproteobacteria</taxon>
        <taxon>Lysobacterales</taxon>
        <taxon>Lysobacteraceae</taxon>
        <taxon>Agrilutibacter</taxon>
    </lineage>
</organism>
<proteinExistence type="predicted"/>
<keyword evidence="2" id="KW-1185">Reference proteome</keyword>
<sequence length="121" mass="12862">MRNLIAAVYFLLSMFGWDIGGTTIVHRSAVDGIEQIHSRIRTASVVTRFECLASASGECHYTLFPRPCASAANNCQPLPAERITMAAGATREVVGLADFSACVAQDDTALSADCKPRAGAK</sequence>
<reference evidence="1 2" key="1">
    <citation type="submission" date="2020-08" db="EMBL/GenBank/DDBJ databases">
        <title>Lysobacter sp. II4 sp. nov., isolated from soil.</title>
        <authorList>
            <person name="Woo C.Y."/>
            <person name="Kim J."/>
        </authorList>
    </citation>
    <scope>NUCLEOTIDE SEQUENCE [LARGE SCALE GENOMIC DNA]</scope>
    <source>
        <strain evidence="1 2">II4</strain>
    </source>
</reference>
<evidence type="ECO:0000313" key="2">
    <source>
        <dbReference type="Proteomes" id="UP000516018"/>
    </source>
</evidence>
<evidence type="ECO:0000313" key="1">
    <source>
        <dbReference type="EMBL" id="QNP40068.1"/>
    </source>
</evidence>